<evidence type="ECO:0000313" key="2">
    <source>
        <dbReference type="Proteomes" id="UP000324800"/>
    </source>
</evidence>
<reference evidence="1 2" key="1">
    <citation type="submission" date="2019-03" db="EMBL/GenBank/DDBJ databases">
        <title>Single cell metagenomics reveals metabolic interactions within the superorganism composed of flagellate Streblomastix strix and complex community of Bacteroidetes bacteria on its surface.</title>
        <authorList>
            <person name="Treitli S.C."/>
            <person name="Kolisko M."/>
            <person name="Husnik F."/>
            <person name="Keeling P."/>
            <person name="Hampl V."/>
        </authorList>
    </citation>
    <scope>NUCLEOTIDE SEQUENCE [LARGE SCALE GENOMIC DNA]</scope>
    <source>
        <strain evidence="1">ST1C</strain>
    </source>
</reference>
<proteinExistence type="predicted"/>
<comment type="caution">
    <text evidence="1">The sequence shown here is derived from an EMBL/GenBank/DDBJ whole genome shotgun (WGS) entry which is preliminary data.</text>
</comment>
<protein>
    <submittedName>
        <fullName evidence="1">Uncharacterized protein</fullName>
    </submittedName>
</protein>
<feature type="non-terminal residue" evidence="1">
    <location>
        <position position="1"/>
    </location>
</feature>
<dbReference type="EMBL" id="SNRW01045453">
    <property type="protein sequence ID" value="KAA6320734.1"/>
    <property type="molecule type" value="Genomic_DNA"/>
</dbReference>
<evidence type="ECO:0000313" key="1">
    <source>
        <dbReference type="EMBL" id="KAA6320734.1"/>
    </source>
</evidence>
<dbReference type="Proteomes" id="UP000324800">
    <property type="component" value="Unassembled WGS sequence"/>
</dbReference>
<accession>A0A5J4QIP0</accession>
<gene>
    <name evidence="1" type="ORF">EZS28_054645</name>
</gene>
<organism evidence="1 2">
    <name type="scientific">Streblomastix strix</name>
    <dbReference type="NCBI Taxonomy" id="222440"/>
    <lineage>
        <taxon>Eukaryota</taxon>
        <taxon>Metamonada</taxon>
        <taxon>Preaxostyla</taxon>
        <taxon>Oxymonadida</taxon>
        <taxon>Streblomastigidae</taxon>
        <taxon>Streblomastix</taxon>
    </lineage>
</organism>
<sequence>KVDLHLDTDARRRLRGLTIRSELQRSRVTRNSSIACVEINIGTGKLRPSQPASRPILRNCDGTRTVDSTAGDVYTNLDRIAILFGTTDTKTLGLITLPGIWHVSWNITILRFSVTRSVLVDPTFRLWHIIIQITKHHRGPTPIYVEPSNFWTTINSVIQFTSSTSTKLNRPSSLSIELPELEP</sequence>
<dbReference type="AlphaFoldDB" id="A0A5J4QIP0"/>
<name>A0A5J4QIP0_9EUKA</name>